<dbReference type="SUPFAM" id="SSF53187">
    <property type="entry name" value="Zn-dependent exopeptidases"/>
    <property type="match status" value="1"/>
</dbReference>
<keyword evidence="2" id="KW-0031">Aminopeptidase</keyword>
<evidence type="ECO:0000256" key="2">
    <source>
        <dbReference type="ARBA" id="ARBA00022438"/>
    </source>
</evidence>
<dbReference type="Pfam" id="PF00883">
    <property type="entry name" value="Peptidase_M17"/>
    <property type="match status" value="1"/>
</dbReference>
<evidence type="ECO:0000259" key="7">
    <source>
        <dbReference type="Pfam" id="PF00883"/>
    </source>
</evidence>
<proteinExistence type="inferred from homology"/>
<evidence type="ECO:0000256" key="1">
    <source>
        <dbReference type="ARBA" id="ARBA00009528"/>
    </source>
</evidence>
<keyword evidence="6" id="KW-0732">Signal</keyword>
<reference evidence="8 9" key="1">
    <citation type="journal article" date="2021" name="Elife">
        <title>Chloroplast acquisition without the gene transfer in kleptoplastic sea slugs, Plakobranchus ocellatus.</title>
        <authorList>
            <person name="Maeda T."/>
            <person name="Takahashi S."/>
            <person name="Yoshida T."/>
            <person name="Shimamura S."/>
            <person name="Takaki Y."/>
            <person name="Nagai Y."/>
            <person name="Toyoda A."/>
            <person name="Suzuki Y."/>
            <person name="Arimoto A."/>
            <person name="Ishii H."/>
            <person name="Satoh N."/>
            <person name="Nishiyama T."/>
            <person name="Hasebe M."/>
            <person name="Maruyama T."/>
            <person name="Minagawa J."/>
            <person name="Obokata J."/>
            <person name="Shigenobu S."/>
        </authorList>
    </citation>
    <scope>NUCLEOTIDE SEQUENCE [LARGE SCALE GENOMIC DNA]</scope>
</reference>
<dbReference type="InterPro" id="IPR011356">
    <property type="entry name" value="Leucine_aapep/pepB"/>
</dbReference>
<dbReference type="GO" id="GO:0005737">
    <property type="term" value="C:cytoplasm"/>
    <property type="evidence" value="ECO:0007669"/>
    <property type="project" value="InterPro"/>
</dbReference>
<feature type="domain" description="Cytosol aminopeptidase" evidence="7">
    <location>
        <begin position="230"/>
        <end position="410"/>
    </location>
</feature>
<dbReference type="GO" id="GO:0006508">
    <property type="term" value="P:proteolysis"/>
    <property type="evidence" value="ECO:0007669"/>
    <property type="project" value="UniProtKB-KW"/>
</dbReference>
<protein>
    <submittedName>
        <fullName evidence="8">Sb:cb283 protein</fullName>
    </submittedName>
</protein>
<evidence type="ECO:0000256" key="3">
    <source>
        <dbReference type="ARBA" id="ARBA00022670"/>
    </source>
</evidence>
<comment type="similarity">
    <text evidence="1">Belongs to the peptidase M17 family.</text>
</comment>
<evidence type="ECO:0000256" key="4">
    <source>
        <dbReference type="ARBA" id="ARBA00022801"/>
    </source>
</evidence>
<keyword evidence="9" id="KW-1185">Reference proteome</keyword>
<feature type="region of interest" description="Disordered" evidence="5">
    <location>
        <begin position="27"/>
        <end position="62"/>
    </location>
</feature>
<evidence type="ECO:0000313" key="8">
    <source>
        <dbReference type="EMBL" id="GFO24632.1"/>
    </source>
</evidence>
<feature type="signal peptide" evidence="6">
    <location>
        <begin position="1"/>
        <end position="21"/>
    </location>
</feature>
<keyword evidence="4" id="KW-0378">Hydrolase</keyword>
<accession>A0AAV4C031</accession>
<dbReference type="EMBL" id="BLXT01005617">
    <property type="protein sequence ID" value="GFO24632.1"/>
    <property type="molecule type" value="Genomic_DNA"/>
</dbReference>
<feature type="chain" id="PRO_5043394129" evidence="6">
    <location>
        <begin position="22"/>
        <end position="500"/>
    </location>
</feature>
<dbReference type="AlphaFoldDB" id="A0AAV4C031"/>
<keyword evidence="3" id="KW-0645">Protease</keyword>
<dbReference type="Gene3D" id="3.40.630.10">
    <property type="entry name" value="Zn peptidases"/>
    <property type="match status" value="1"/>
</dbReference>
<dbReference type="PANTHER" id="PTHR11963:SF48">
    <property type="entry name" value="DIPEPTIDASE B, ISOFORM A"/>
    <property type="match status" value="1"/>
</dbReference>
<name>A0AAV4C031_9GAST</name>
<dbReference type="PANTHER" id="PTHR11963">
    <property type="entry name" value="LEUCINE AMINOPEPTIDASE-RELATED"/>
    <property type="match status" value="1"/>
</dbReference>
<dbReference type="InterPro" id="IPR000819">
    <property type="entry name" value="Peptidase_M17_C"/>
</dbReference>
<organism evidence="8 9">
    <name type="scientific">Plakobranchus ocellatus</name>
    <dbReference type="NCBI Taxonomy" id="259542"/>
    <lineage>
        <taxon>Eukaryota</taxon>
        <taxon>Metazoa</taxon>
        <taxon>Spiralia</taxon>
        <taxon>Lophotrochozoa</taxon>
        <taxon>Mollusca</taxon>
        <taxon>Gastropoda</taxon>
        <taxon>Heterobranchia</taxon>
        <taxon>Euthyneura</taxon>
        <taxon>Panpulmonata</taxon>
        <taxon>Sacoglossa</taxon>
        <taxon>Placobranchoidea</taxon>
        <taxon>Plakobranchidae</taxon>
        <taxon>Plakobranchus</taxon>
    </lineage>
</organism>
<feature type="compositionally biased region" description="Low complexity" evidence="5">
    <location>
        <begin position="27"/>
        <end position="51"/>
    </location>
</feature>
<sequence length="500" mass="55452">MNLKVTASFLLLIFFSTTALAVSSESNNTSAESNHTSAESNNTSAESNNSSVHQDRRHNRTTTLVTTDDIGDEMFDIVIVVTNKLEKLKGDLSDLKASVENYTKIDSAYFKQPVLIITEAVPSGRLIYTTTEPLQGRKGDVKTYANAAKKGIQRAVDAGCERPLLVIPEDGPYESTFIILSALEILYVPYDLREVGHEYKVEMLGVWFKDLVKGSMIINMTRDVEVGRIIARDIATGDPEMMSPGQVEIYIREAFRGSDIQMEVLSDIDTLKKDYPMLAAVSRAANVVPRHRARLIYLEYIGSNNINTTLFLLGKGTTMDTGGVSMISQKKMSAEGKTGAAGVAGFMKVLSLLKPRHLKVVAVMAMVRNSVGEESFVVDELITSRARGAVRITNTAASNLDVMGDVLCKMVGMAEQAVNPEMMSMPPLRQHEISSIRKRCTVTIFASNVQSLKIRALHPSIMRPYYTANSFPLRNRKLQNFISFKIRIFKKNFRIILSIK</sequence>
<dbReference type="GO" id="GO:0030145">
    <property type="term" value="F:manganese ion binding"/>
    <property type="evidence" value="ECO:0007669"/>
    <property type="project" value="InterPro"/>
</dbReference>
<dbReference type="GO" id="GO:0070006">
    <property type="term" value="F:metalloaminopeptidase activity"/>
    <property type="evidence" value="ECO:0007669"/>
    <property type="project" value="InterPro"/>
</dbReference>
<evidence type="ECO:0000256" key="6">
    <source>
        <dbReference type="SAM" id="SignalP"/>
    </source>
</evidence>
<dbReference type="Proteomes" id="UP000735302">
    <property type="component" value="Unassembled WGS sequence"/>
</dbReference>
<gene>
    <name evidence="8" type="ORF">PoB_005113700</name>
</gene>
<comment type="caution">
    <text evidence="8">The sequence shown here is derived from an EMBL/GenBank/DDBJ whole genome shotgun (WGS) entry which is preliminary data.</text>
</comment>
<evidence type="ECO:0000313" key="9">
    <source>
        <dbReference type="Proteomes" id="UP000735302"/>
    </source>
</evidence>
<evidence type="ECO:0000256" key="5">
    <source>
        <dbReference type="SAM" id="MobiDB-lite"/>
    </source>
</evidence>